<keyword evidence="3" id="KW-1185">Reference proteome</keyword>
<name>A0ABU6TTG8_9FABA</name>
<comment type="caution">
    <text evidence="2">The sequence shown here is derived from an EMBL/GenBank/DDBJ whole genome shotgun (WGS) entry which is preliminary data.</text>
</comment>
<reference evidence="2 3" key="1">
    <citation type="journal article" date="2023" name="Plants (Basel)">
        <title>Bridging the Gap: Combining Genomics and Transcriptomics Approaches to Understand Stylosanthes scabra, an Orphan Legume from the Brazilian Caatinga.</title>
        <authorList>
            <person name="Ferreira-Neto J.R.C."/>
            <person name="da Silva M.D."/>
            <person name="Binneck E."/>
            <person name="de Melo N.F."/>
            <person name="da Silva R.H."/>
            <person name="de Melo A.L.T.M."/>
            <person name="Pandolfi V."/>
            <person name="Bustamante F.O."/>
            <person name="Brasileiro-Vidal A.C."/>
            <person name="Benko-Iseppon A.M."/>
        </authorList>
    </citation>
    <scope>NUCLEOTIDE SEQUENCE [LARGE SCALE GENOMIC DNA]</scope>
    <source>
        <tissue evidence="2">Leaves</tissue>
    </source>
</reference>
<feature type="compositionally biased region" description="Low complexity" evidence="1">
    <location>
        <begin position="1"/>
        <end position="14"/>
    </location>
</feature>
<organism evidence="2 3">
    <name type="scientific">Stylosanthes scabra</name>
    <dbReference type="NCBI Taxonomy" id="79078"/>
    <lineage>
        <taxon>Eukaryota</taxon>
        <taxon>Viridiplantae</taxon>
        <taxon>Streptophyta</taxon>
        <taxon>Embryophyta</taxon>
        <taxon>Tracheophyta</taxon>
        <taxon>Spermatophyta</taxon>
        <taxon>Magnoliopsida</taxon>
        <taxon>eudicotyledons</taxon>
        <taxon>Gunneridae</taxon>
        <taxon>Pentapetalae</taxon>
        <taxon>rosids</taxon>
        <taxon>fabids</taxon>
        <taxon>Fabales</taxon>
        <taxon>Fabaceae</taxon>
        <taxon>Papilionoideae</taxon>
        <taxon>50 kb inversion clade</taxon>
        <taxon>dalbergioids sensu lato</taxon>
        <taxon>Dalbergieae</taxon>
        <taxon>Pterocarpus clade</taxon>
        <taxon>Stylosanthes</taxon>
    </lineage>
</organism>
<feature type="region of interest" description="Disordered" evidence="1">
    <location>
        <begin position="68"/>
        <end position="97"/>
    </location>
</feature>
<evidence type="ECO:0000313" key="3">
    <source>
        <dbReference type="Proteomes" id="UP001341840"/>
    </source>
</evidence>
<dbReference type="EMBL" id="JASCZI010091918">
    <property type="protein sequence ID" value="MED6151490.1"/>
    <property type="molecule type" value="Genomic_DNA"/>
</dbReference>
<proteinExistence type="predicted"/>
<feature type="region of interest" description="Disordered" evidence="1">
    <location>
        <begin position="1"/>
        <end position="27"/>
    </location>
</feature>
<sequence length="282" mass="32004">MAVNSQPPSSLNPLPSQPLPNPNGGINVVQIASDKDVIIEKEEDVEEEEDEEDDDWLYDLLTKLVGVDSDNKDEYEDAEEEETTEEDEDEEMVEIDEKATEEEVSIGVFTGRVGLGRLSIPTYFHVIKTPRNNNRSNPQVLLGRPFLKTTGFKLNFYDETFSLEVGNVIEMFQPSQPPISQEESEEESVVAIEPKETANRVVTPKLKKDQKTPTPVQRSKQKKEDTKSVKKKKPERRKEDRKAELNCITFKDLIGKLKRLNSVIVKDGSIGVDLVEDNSKWK</sequence>
<feature type="region of interest" description="Disordered" evidence="1">
    <location>
        <begin position="175"/>
        <end position="242"/>
    </location>
</feature>
<evidence type="ECO:0000256" key="1">
    <source>
        <dbReference type="SAM" id="MobiDB-lite"/>
    </source>
</evidence>
<gene>
    <name evidence="2" type="ORF">PIB30_083009</name>
</gene>
<accession>A0ABU6TTG8</accession>
<protein>
    <submittedName>
        <fullName evidence="2">Uncharacterized protein</fullName>
    </submittedName>
</protein>
<feature type="compositionally biased region" description="Acidic residues" evidence="1">
    <location>
        <begin position="71"/>
        <end position="97"/>
    </location>
</feature>
<dbReference type="Proteomes" id="UP001341840">
    <property type="component" value="Unassembled WGS sequence"/>
</dbReference>
<evidence type="ECO:0000313" key="2">
    <source>
        <dbReference type="EMBL" id="MED6151490.1"/>
    </source>
</evidence>